<dbReference type="InterPro" id="IPR012318">
    <property type="entry name" value="HTH_CRP"/>
</dbReference>
<protein>
    <submittedName>
        <fullName evidence="2">CRP-like cAMP-binding protein</fullName>
    </submittedName>
</protein>
<dbReference type="PROSITE" id="PS51063">
    <property type="entry name" value="HTH_CRP_2"/>
    <property type="match status" value="1"/>
</dbReference>
<dbReference type="SMART" id="SM00419">
    <property type="entry name" value="HTH_CRP"/>
    <property type="match status" value="1"/>
</dbReference>
<accession>A0ABX0XNK5</accession>
<evidence type="ECO:0000313" key="3">
    <source>
        <dbReference type="Proteomes" id="UP000734218"/>
    </source>
</evidence>
<reference evidence="2 3" key="1">
    <citation type="submission" date="2020-03" db="EMBL/GenBank/DDBJ databases">
        <title>Genomic Encyclopedia of Type Strains, Phase IV (KMG-IV): sequencing the most valuable type-strain genomes for metagenomic binning, comparative biology and taxonomic classification.</title>
        <authorList>
            <person name="Goeker M."/>
        </authorList>
    </citation>
    <scope>NUCLEOTIDE SEQUENCE [LARGE SCALE GENOMIC DNA]</scope>
    <source>
        <strain evidence="2 3">DSM 27651</strain>
    </source>
</reference>
<gene>
    <name evidence="2" type="ORF">GGR88_001754</name>
</gene>
<proteinExistence type="predicted"/>
<sequence>MPGDLLALPSLLLPAAQSPLHALANTTIIRVRHDDLRPLLDNRELSEALWRDCLGDASVVERWLINVGRKSALARIAHLIAEMATRCAQIGMLNDGVFRLQMTQEQIADAVGLTPVPVNRSIKTMQDTRLIQICRASVKILDWSALVAVAEFDPDYLQLPDVCADPRRAARDQLC</sequence>
<dbReference type="EMBL" id="JAATJE010000001">
    <property type="protein sequence ID" value="NJC34280.1"/>
    <property type="molecule type" value="Genomic_DNA"/>
</dbReference>
<keyword evidence="3" id="KW-1185">Reference proteome</keyword>
<organism evidence="2 3">
    <name type="scientific">Sphingomonas jejuensis</name>
    <dbReference type="NCBI Taxonomy" id="904715"/>
    <lineage>
        <taxon>Bacteria</taxon>
        <taxon>Pseudomonadati</taxon>
        <taxon>Pseudomonadota</taxon>
        <taxon>Alphaproteobacteria</taxon>
        <taxon>Sphingomonadales</taxon>
        <taxon>Sphingomonadaceae</taxon>
        <taxon>Sphingomonas</taxon>
    </lineage>
</organism>
<dbReference type="Proteomes" id="UP000734218">
    <property type="component" value="Unassembled WGS sequence"/>
</dbReference>
<name>A0ABX0XNK5_9SPHN</name>
<feature type="domain" description="HTH crp-type" evidence="1">
    <location>
        <begin position="70"/>
        <end position="144"/>
    </location>
</feature>
<dbReference type="Pfam" id="PF13545">
    <property type="entry name" value="HTH_Crp_2"/>
    <property type="match status" value="1"/>
</dbReference>
<evidence type="ECO:0000313" key="2">
    <source>
        <dbReference type="EMBL" id="NJC34280.1"/>
    </source>
</evidence>
<dbReference type="InterPro" id="IPR014710">
    <property type="entry name" value="RmlC-like_jellyroll"/>
</dbReference>
<dbReference type="Gene3D" id="2.60.120.10">
    <property type="entry name" value="Jelly Rolls"/>
    <property type="match status" value="1"/>
</dbReference>
<dbReference type="SUPFAM" id="SSF46785">
    <property type="entry name" value="Winged helix' DNA-binding domain"/>
    <property type="match status" value="1"/>
</dbReference>
<evidence type="ECO:0000259" key="1">
    <source>
        <dbReference type="PROSITE" id="PS51063"/>
    </source>
</evidence>
<dbReference type="InterPro" id="IPR036390">
    <property type="entry name" value="WH_DNA-bd_sf"/>
</dbReference>
<comment type="caution">
    <text evidence="2">The sequence shown here is derived from an EMBL/GenBank/DDBJ whole genome shotgun (WGS) entry which is preliminary data.</text>
</comment>